<comment type="caution">
    <text evidence="2">The sequence shown here is derived from an EMBL/GenBank/DDBJ whole genome shotgun (WGS) entry which is preliminary data.</text>
</comment>
<dbReference type="PANTHER" id="PTHR46601:SF1">
    <property type="entry name" value="ADF-H DOMAIN-CONTAINING PROTEIN"/>
    <property type="match status" value="1"/>
</dbReference>
<protein>
    <submittedName>
        <fullName evidence="2">Uncharacterized protein</fullName>
    </submittedName>
</protein>
<feature type="coiled-coil region" evidence="1">
    <location>
        <begin position="120"/>
        <end position="147"/>
    </location>
</feature>
<reference evidence="2" key="1">
    <citation type="submission" date="2021-06" db="EMBL/GenBank/DDBJ databases">
        <authorList>
            <person name="Hodson N. C."/>
            <person name="Mongue J. A."/>
            <person name="Jaron S. K."/>
        </authorList>
    </citation>
    <scope>NUCLEOTIDE SEQUENCE</scope>
</reference>
<name>A0A8J2LEL8_9HEXA</name>
<accession>A0A8J2LEL8</accession>
<evidence type="ECO:0000313" key="3">
    <source>
        <dbReference type="Proteomes" id="UP000708208"/>
    </source>
</evidence>
<organism evidence="2 3">
    <name type="scientific">Allacma fusca</name>
    <dbReference type="NCBI Taxonomy" id="39272"/>
    <lineage>
        <taxon>Eukaryota</taxon>
        <taxon>Metazoa</taxon>
        <taxon>Ecdysozoa</taxon>
        <taxon>Arthropoda</taxon>
        <taxon>Hexapoda</taxon>
        <taxon>Collembola</taxon>
        <taxon>Symphypleona</taxon>
        <taxon>Sminthuridae</taxon>
        <taxon>Allacma</taxon>
    </lineage>
</organism>
<dbReference type="OrthoDB" id="10043418at2759"/>
<evidence type="ECO:0000313" key="2">
    <source>
        <dbReference type="EMBL" id="CAG7832660.1"/>
    </source>
</evidence>
<proteinExistence type="predicted"/>
<dbReference type="EMBL" id="CAJVCH010566297">
    <property type="protein sequence ID" value="CAG7832660.1"/>
    <property type="molecule type" value="Genomic_DNA"/>
</dbReference>
<keyword evidence="3" id="KW-1185">Reference proteome</keyword>
<dbReference type="AlphaFoldDB" id="A0A8J2LEL8"/>
<dbReference type="PANTHER" id="PTHR46601">
    <property type="entry name" value="ULP_PROTEASE DOMAIN-CONTAINING PROTEIN"/>
    <property type="match status" value="1"/>
</dbReference>
<sequence length="394" mass="44677">MPSSSGTHANAPCTVTSPMEIPEYEDILHAAQSETGSLPNLPPSPISIAQSSASSVISGQAVVDLNRYFAPIGISHAKPSDMSKPGVIKSKLERSFQAYEKKNQKGGHIETPVVSWMKKCDDCEDLLHNMKIRYAELEDKRNKYQMLTCAPKSLSCNGLHTAVGCSWYEAKISQELRLTKGVLYYPDWKSPGHGLDERIKKDVVQFYLNTDNARISADAKEAVLLYNEQGDRTSEYVQKRRLLYNLKDLYSMFSETHGQLLSISKFAELRPHFCIWPGNSGMHSVCTCILHENFKFLLEAINQPRDVGAVIRGFLCNSATRNCYLGYCDSCPKYSLIDEFDRLFDVNEVTYRKWDCQERSNIKRITESIDDFKDTFKSFVGKIKPDYLILQTQL</sequence>
<gene>
    <name evidence="2" type="ORF">AFUS01_LOCUS42339</name>
</gene>
<keyword evidence="1" id="KW-0175">Coiled coil</keyword>
<dbReference type="Proteomes" id="UP000708208">
    <property type="component" value="Unassembled WGS sequence"/>
</dbReference>
<evidence type="ECO:0000256" key="1">
    <source>
        <dbReference type="SAM" id="Coils"/>
    </source>
</evidence>